<comment type="subcellular location">
    <subcellularLocation>
        <location evidence="1">Cytoplasm</location>
        <location evidence="1">Cytosol</location>
    </subcellularLocation>
</comment>
<evidence type="ECO:0000256" key="1">
    <source>
        <dbReference type="ARBA" id="ARBA00004514"/>
    </source>
</evidence>
<reference evidence="7" key="1">
    <citation type="submission" date="2016-11" db="EMBL/GenBank/DDBJ databases">
        <authorList>
            <person name="Varghese N."/>
            <person name="Submissions S."/>
        </authorList>
    </citation>
    <scope>NUCLEOTIDE SEQUENCE [LARGE SCALE GENOMIC DNA]</scope>
    <source>
        <strain evidence="7">Sac-22</strain>
    </source>
</reference>
<gene>
    <name evidence="6" type="ORF">SAMN05192549_104324</name>
</gene>
<proteinExistence type="predicted"/>
<accession>A0A1M7P1M2</accession>
<name>A0A1M7P1M2_9BURK</name>
<keyword evidence="4" id="KW-0143">Chaperone</keyword>
<dbReference type="AlphaFoldDB" id="A0A1M7P1M2"/>
<evidence type="ECO:0000313" key="7">
    <source>
        <dbReference type="Proteomes" id="UP000184339"/>
    </source>
</evidence>
<dbReference type="Pfam" id="PF05400">
    <property type="entry name" value="FliT"/>
    <property type="match status" value="1"/>
</dbReference>
<keyword evidence="2" id="KW-0963">Cytoplasm</keyword>
<dbReference type="STRING" id="551987.SAMN05192549_104324"/>
<dbReference type="EMBL" id="FRCX01000004">
    <property type="protein sequence ID" value="SHN10395.1"/>
    <property type="molecule type" value="Genomic_DNA"/>
</dbReference>
<keyword evidence="7" id="KW-1185">Reference proteome</keyword>
<dbReference type="Proteomes" id="UP000184339">
    <property type="component" value="Unassembled WGS sequence"/>
</dbReference>
<evidence type="ECO:0000256" key="5">
    <source>
        <dbReference type="ARBA" id="ARBA00093797"/>
    </source>
</evidence>
<evidence type="ECO:0000256" key="2">
    <source>
        <dbReference type="ARBA" id="ARBA00022490"/>
    </source>
</evidence>
<evidence type="ECO:0000313" key="6">
    <source>
        <dbReference type="EMBL" id="SHN10395.1"/>
    </source>
</evidence>
<protein>
    <recommendedName>
        <fullName evidence="5">Flagellar protein FliT</fullName>
    </recommendedName>
</protein>
<dbReference type="OrthoDB" id="7061369at2"/>
<dbReference type="InterPro" id="IPR008622">
    <property type="entry name" value="FliT"/>
</dbReference>
<keyword evidence="3" id="KW-1005">Bacterial flagellum biogenesis</keyword>
<evidence type="ECO:0000256" key="3">
    <source>
        <dbReference type="ARBA" id="ARBA00022795"/>
    </source>
</evidence>
<evidence type="ECO:0000256" key="4">
    <source>
        <dbReference type="ARBA" id="ARBA00023186"/>
    </source>
</evidence>
<sequence>MDRQRTLLQMTQKMSAAIASEDWKTLAAINTLMVATLPQLVAQGPLSAAERAALSALHQMHNEAVRRCNLATDALGRKLQEMQANKEGWLAYALDSEHADTGIQA</sequence>
<organism evidence="6 7">
    <name type="scientific">Duganella sacchari</name>
    <dbReference type="NCBI Taxonomy" id="551987"/>
    <lineage>
        <taxon>Bacteria</taxon>
        <taxon>Pseudomonadati</taxon>
        <taxon>Pseudomonadota</taxon>
        <taxon>Betaproteobacteria</taxon>
        <taxon>Burkholderiales</taxon>
        <taxon>Oxalobacteraceae</taxon>
        <taxon>Telluria group</taxon>
        <taxon>Duganella</taxon>
    </lineage>
</organism>